<reference evidence="3" key="1">
    <citation type="submission" date="2016-06" db="EMBL/GenBank/DDBJ databases">
        <title>Parallel loss of symbiosis genes in relatives of nitrogen-fixing non-legume Parasponia.</title>
        <authorList>
            <person name="Van Velzen R."/>
            <person name="Holmer R."/>
            <person name="Bu F."/>
            <person name="Rutten L."/>
            <person name="Van Zeijl A."/>
            <person name="Liu W."/>
            <person name="Santuari L."/>
            <person name="Cao Q."/>
            <person name="Sharma T."/>
            <person name="Shen D."/>
            <person name="Roswanjaya Y."/>
            <person name="Wardhani T."/>
            <person name="Kalhor M.S."/>
            <person name="Jansen J."/>
            <person name="Van den Hoogen J."/>
            <person name="Gungor B."/>
            <person name="Hartog M."/>
            <person name="Hontelez J."/>
            <person name="Verver J."/>
            <person name="Yang W.-C."/>
            <person name="Schijlen E."/>
            <person name="Repin R."/>
            <person name="Schilthuizen M."/>
            <person name="Schranz E."/>
            <person name="Heidstra R."/>
            <person name="Miyata K."/>
            <person name="Fedorova E."/>
            <person name="Kohlen W."/>
            <person name="Bisseling T."/>
            <person name="Smit S."/>
            <person name="Geurts R."/>
        </authorList>
    </citation>
    <scope>NUCLEOTIDE SEQUENCE [LARGE SCALE GENOMIC DNA]</scope>
    <source>
        <strain evidence="3">cv. WU1-14</strain>
    </source>
</reference>
<dbReference type="AlphaFoldDB" id="A0A2P5BBW9"/>
<keyword evidence="1" id="KW-0472">Membrane</keyword>
<proteinExistence type="predicted"/>
<gene>
    <name evidence="2" type="ORF">PanWU01x14_252910</name>
</gene>
<comment type="caution">
    <text evidence="2">The sequence shown here is derived from an EMBL/GenBank/DDBJ whole genome shotgun (WGS) entry which is preliminary data.</text>
</comment>
<feature type="non-terminal residue" evidence="2">
    <location>
        <position position="1"/>
    </location>
</feature>
<evidence type="ECO:0000256" key="1">
    <source>
        <dbReference type="SAM" id="Phobius"/>
    </source>
</evidence>
<keyword evidence="1" id="KW-1133">Transmembrane helix</keyword>
<sequence>SLSDLKKASTKLPRTSFQNSRNLSSFSLSLSISLSLSLYIPLPFPPFPSLCLSSPVSPFPFLWAPLVLHAEGRTIRRTRCVILWFLVYILIWVCFKLRWLK</sequence>
<keyword evidence="3" id="KW-1185">Reference proteome</keyword>
<accession>A0A2P5BBW9</accession>
<feature type="transmembrane region" description="Helical" evidence="1">
    <location>
        <begin position="80"/>
        <end position="99"/>
    </location>
</feature>
<evidence type="ECO:0000313" key="2">
    <source>
        <dbReference type="EMBL" id="PON46277.1"/>
    </source>
</evidence>
<feature type="transmembrane region" description="Helical" evidence="1">
    <location>
        <begin position="21"/>
        <end position="41"/>
    </location>
</feature>
<name>A0A2P5BBW9_PARAD</name>
<dbReference type="EMBL" id="JXTB01000315">
    <property type="protein sequence ID" value="PON46277.1"/>
    <property type="molecule type" value="Genomic_DNA"/>
</dbReference>
<evidence type="ECO:0008006" key="4">
    <source>
        <dbReference type="Google" id="ProtNLM"/>
    </source>
</evidence>
<organism evidence="2 3">
    <name type="scientific">Parasponia andersonii</name>
    <name type="common">Sponia andersonii</name>
    <dbReference type="NCBI Taxonomy" id="3476"/>
    <lineage>
        <taxon>Eukaryota</taxon>
        <taxon>Viridiplantae</taxon>
        <taxon>Streptophyta</taxon>
        <taxon>Embryophyta</taxon>
        <taxon>Tracheophyta</taxon>
        <taxon>Spermatophyta</taxon>
        <taxon>Magnoliopsida</taxon>
        <taxon>eudicotyledons</taxon>
        <taxon>Gunneridae</taxon>
        <taxon>Pentapetalae</taxon>
        <taxon>rosids</taxon>
        <taxon>fabids</taxon>
        <taxon>Rosales</taxon>
        <taxon>Cannabaceae</taxon>
        <taxon>Parasponia</taxon>
    </lineage>
</organism>
<protein>
    <recommendedName>
        <fullName evidence="4">Transmembrane protein</fullName>
    </recommendedName>
</protein>
<dbReference type="Proteomes" id="UP000237105">
    <property type="component" value="Unassembled WGS sequence"/>
</dbReference>
<keyword evidence="1" id="KW-0812">Transmembrane</keyword>
<evidence type="ECO:0000313" key="3">
    <source>
        <dbReference type="Proteomes" id="UP000237105"/>
    </source>
</evidence>
<feature type="transmembrane region" description="Helical" evidence="1">
    <location>
        <begin position="47"/>
        <end position="68"/>
    </location>
</feature>